<comment type="caution">
    <text evidence="1">The sequence shown here is derived from an EMBL/GenBank/DDBJ whole genome shotgun (WGS) entry which is preliminary data.</text>
</comment>
<evidence type="ECO:0000313" key="2">
    <source>
        <dbReference type="Proteomes" id="UP001164539"/>
    </source>
</evidence>
<keyword evidence="2" id="KW-1185">Reference proteome</keyword>
<organism evidence="1 2">
    <name type="scientific">Melia azedarach</name>
    <name type="common">Chinaberry tree</name>
    <dbReference type="NCBI Taxonomy" id="155640"/>
    <lineage>
        <taxon>Eukaryota</taxon>
        <taxon>Viridiplantae</taxon>
        <taxon>Streptophyta</taxon>
        <taxon>Embryophyta</taxon>
        <taxon>Tracheophyta</taxon>
        <taxon>Spermatophyta</taxon>
        <taxon>Magnoliopsida</taxon>
        <taxon>eudicotyledons</taxon>
        <taxon>Gunneridae</taxon>
        <taxon>Pentapetalae</taxon>
        <taxon>rosids</taxon>
        <taxon>malvids</taxon>
        <taxon>Sapindales</taxon>
        <taxon>Meliaceae</taxon>
        <taxon>Melia</taxon>
    </lineage>
</organism>
<evidence type="ECO:0000313" key="1">
    <source>
        <dbReference type="EMBL" id="KAJ4700745.1"/>
    </source>
</evidence>
<accession>A0ACC1WNX4</accession>
<protein>
    <submittedName>
        <fullName evidence="1">Amino acid permease</fullName>
    </submittedName>
</protein>
<reference evidence="1 2" key="1">
    <citation type="journal article" date="2023" name="Science">
        <title>Complex scaffold remodeling in plant triterpene biosynthesis.</title>
        <authorList>
            <person name="De La Pena R."/>
            <person name="Hodgson H."/>
            <person name="Liu J.C."/>
            <person name="Stephenson M.J."/>
            <person name="Martin A.C."/>
            <person name="Owen C."/>
            <person name="Harkess A."/>
            <person name="Leebens-Mack J."/>
            <person name="Jimenez L.E."/>
            <person name="Osbourn A."/>
            <person name="Sattely E.S."/>
        </authorList>
    </citation>
    <scope>NUCLEOTIDE SEQUENCE [LARGE SCALE GENOMIC DNA]</scope>
    <source>
        <strain evidence="2">cv. JPN11</strain>
        <tissue evidence="1">Leaf</tissue>
    </source>
</reference>
<dbReference type="Proteomes" id="UP001164539">
    <property type="component" value="Chromosome 14"/>
</dbReference>
<proteinExistence type="predicted"/>
<name>A0ACC1WNX4_MELAZ</name>
<sequence length="197" mass="21361">MISIGLSIAKFAETGTMGGSLLGDTTIGATVSATMIWRRFKAVGEVIVFEIQDTIKPSPTEANTMKTASITGIVSATILCACFGYAAFGGLAPQNILNGFSSYKANWLVNLAHAALFIDLIASYQAYCQPFLVSIEKLVTERFPDAIFITKEIKVRIPGFRPYKLNLFPLVWRTISIIISIIISKFIPDSSEAVGLV</sequence>
<gene>
    <name evidence="1" type="ORF">OWV82_024077</name>
</gene>
<dbReference type="EMBL" id="CM051407">
    <property type="protein sequence ID" value="KAJ4700745.1"/>
    <property type="molecule type" value="Genomic_DNA"/>
</dbReference>